<dbReference type="InterPro" id="IPR014748">
    <property type="entry name" value="Enoyl-CoA_hydra_C"/>
</dbReference>
<comment type="similarity">
    <text evidence="3">Belongs to the enoyl-CoA hydratase/isomerase family.</text>
</comment>
<keyword evidence="5" id="KW-0007">Acetylation</keyword>
<keyword evidence="7" id="KW-0576">Peroxisome</keyword>
<keyword evidence="14" id="KW-1185">Reference proteome</keyword>
<protein>
    <recommendedName>
        <fullName evidence="12">Delta(3,5)-Delta(2,4)-dienoyl-CoA isomerase, mitochondrial</fullName>
    </recommendedName>
</protein>
<dbReference type="STRING" id="67801.A0A1B0AUD8"/>
<evidence type="ECO:0000256" key="2">
    <source>
        <dbReference type="ARBA" id="ARBA00005005"/>
    </source>
</evidence>
<comment type="pathway">
    <text evidence="2">Lipid metabolism; fatty acid beta-oxidation.</text>
</comment>
<dbReference type="GO" id="GO:0005777">
    <property type="term" value="C:peroxisome"/>
    <property type="evidence" value="ECO:0007669"/>
    <property type="project" value="UniProtKB-SubCell"/>
</dbReference>
<evidence type="ECO:0000313" key="13">
    <source>
        <dbReference type="EnsemblMetazoa" id="GPPI009024-PA"/>
    </source>
</evidence>
<comment type="subcellular location">
    <subcellularLocation>
        <location evidence="1">Peroxisome</location>
    </subcellularLocation>
</comment>
<dbReference type="Proteomes" id="UP000092460">
    <property type="component" value="Unassembled WGS sequence"/>
</dbReference>
<dbReference type="Gene3D" id="1.10.12.10">
    <property type="entry name" value="Lyase 2-enoyl-coa Hydratase, Chain A, domain 2"/>
    <property type="match status" value="1"/>
</dbReference>
<dbReference type="InterPro" id="IPR045002">
    <property type="entry name" value="Ech1-like"/>
</dbReference>
<keyword evidence="4" id="KW-0276">Fatty acid metabolism</keyword>
<evidence type="ECO:0000256" key="12">
    <source>
        <dbReference type="ARBA" id="ARBA00071021"/>
    </source>
</evidence>
<dbReference type="EnsemblMetazoa" id="GPPI009024-RA">
    <property type="protein sequence ID" value="GPPI009024-PA"/>
    <property type="gene ID" value="GPPI009024"/>
</dbReference>
<dbReference type="SUPFAM" id="SSF52096">
    <property type="entry name" value="ClpP/crotonase"/>
    <property type="match status" value="1"/>
</dbReference>
<dbReference type="InterPro" id="IPR029045">
    <property type="entry name" value="ClpP/crotonase-like_dom_sf"/>
</dbReference>
<dbReference type="GO" id="GO:0051750">
    <property type="term" value="F:delta(3,5)-delta(2,4)-dienoyl-CoA isomerase activity"/>
    <property type="evidence" value="ECO:0007669"/>
    <property type="project" value="TreeGrafter"/>
</dbReference>
<reference evidence="13" key="2">
    <citation type="submission" date="2020-05" db="UniProtKB">
        <authorList>
            <consortium name="EnsemblMetazoa"/>
        </authorList>
    </citation>
    <scope>IDENTIFICATION</scope>
    <source>
        <strain evidence="13">IAEA</strain>
    </source>
</reference>
<dbReference type="PANTHER" id="PTHR43149:SF1">
    <property type="entry name" value="DELTA(3,5)-DELTA(2,4)-DIENOYL-COA ISOMERASE, MITOCHONDRIAL"/>
    <property type="match status" value="1"/>
</dbReference>
<dbReference type="PANTHER" id="PTHR43149">
    <property type="entry name" value="ENOYL-COA HYDRATASE"/>
    <property type="match status" value="1"/>
</dbReference>
<dbReference type="InterPro" id="IPR001753">
    <property type="entry name" value="Enoyl-CoA_hydra/iso"/>
</dbReference>
<evidence type="ECO:0000313" key="14">
    <source>
        <dbReference type="Proteomes" id="UP000092460"/>
    </source>
</evidence>
<keyword evidence="8" id="KW-0413">Isomerase</keyword>
<dbReference type="GO" id="GO:0006635">
    <property type="term" value="P:fatty acid beta-oxidation"/>
    <property type="evidence" value="ECO:0007669"/>
    <property type="project" value="UniProtKB-UniPathway"/>
</dbReference>
<evidence type="ECO:0000256" key="6">
    <source>
        <dbReference type="ARBA" id="ARBA00023098"/>
    </source>
</evidence>
<evidence type="ECO:0000256" key="11">
    <source>
        <dbReference type="ARBA" id="ARBA00055786"/>
    </source>
</evidence>
<comment type="catalytic activity">
    <reaction evidence="9">
        <text>(3E,5Z)-octadienoyl-CoA = (2E,4E)-octadienoyl-CoA</text>
        <dbReference type="Rhea" id="RHEA:45244"/>
        <dbReference type="ChEBI" id="CHEBI:62243"/>
        <dbReference type="ChEBI" id="CHEBI:85108"/>
    </reaction>
</comment>
<comment type="function">
    <text evidence="11">Isomerization of 3-trans,5-cis-dienoyl-CoA to 2-trans,4-trans-dienoyl-CoA.</text>
</comment>
<dbReference type="FunFam" id="3.90.226.10:FF:000024">
    <property type="entry name" value="Delta3,5-delta2,4-dienoyl-CoA isomerase"/>
    <property type="match status" value="1"/>
</dbReference>
<dbReference type="FunFam" id="1.10.12.10:FF:000004">
    <property type="entry name" value="Delta3,5-delta2,4-dienoyl-CoA isomerase"/>
    <property type="match status" value="1"/>
</dbReference>
<keyword evidence="6" id="KW-0443">Lipid metabolism</keyword>
<accession>A0A1B0AUD8</accession>
<evidence type="ECO:0000256" key="1">
    <source>
        <dbReference type="ARBA" id="ARBA00004275"/>
    </source>
</evidence>
<dbReference type="UniPathway" id="UPA00659"/>
<proteinExistence type="inferred from homology"/>
<name>A0A1B0AUD8_9MUSC</name>
<reference evidence="14" key="1">
    <citation type="submission" date="2015-01" db="EMBL/GenBank/DDBJ databases">
        <authorList>
            <person name="Aksoy S."/>
            <person name="Warren W."/>
            <person name="Wilson R.K."/>
        </authorList>
    </citation>
    <scope>NUCLEOTIDE SEQUENCE [LARGE SCALE GENOMIC DNA]</scope>
    <source>
        <strain evidence="14">IAEA</strain>
    </source>
</reference>
<comment type="catalytic activity">
    <reaction evidence="10">
        <text>(3E,5Z,8Z,11Z,14Z)-eicosapentaenoyl-CoA = (2E,4E,8Z,11Z,14Z)-eicosapentaenoyl-CoA</text>
        <dbReference type="Rhea" id="RHEA:45224"/>
        <dbReference type="ChEBI" id="CHEBI:85090"/>
        <dbReference type="ChEBI" id="CHEBI:85091"/>
    </reaction>
</comment>
<evidence type="ECO:0000256" key="9">
    <source>
        <dbReference type="ARBA" id="ARBA00051408"/>
    </source>
</evidence>
<dbReference type="Gene3D" id="3.90.226.10">
    <property type="entry name" value="2-enoyl-CoA Hydratase, Chain A, domain 1"/>
    <property type="match status" value="1"/>
</dbReference>
<dbReference type="AlphaFoldDB" id="A0A1B0AUD8"/>
<evidence type="ECO:0000256" key="4">
    <source>
        <dbReference type="ARBA" id="ARBA00022832"/>
    </source>
</evidence>
<evidence type="ECO:0000256" key="8">
    <source>
        <dbReference type="ARBA" id="ARBA00023235"/>
    </source>
</evidence>
<evidence type="ECO:0000256" key="3">
    <source>
        <dbReference type="ARBA" id="ARBA00005254"/>
    </source>
</evidence>
<dbReference type="CDD" id="cd06558">
    <property type="entry name" value="crotonase-like"/>
    <property type="match status" value="1"/>
</dbReference>
<dbReference type="Pfam" id="PF00378">
    <property type="entry name" value="ECH_1"/>
    <property type="match status" value="1"/>
</dbReference>
<dbReference type="GO" id="GO:0005739">
    <property type="term" value="C:mitochondrion"/>
    <property type="evidence" value="ECO:0007669"/>
    <property type="project" value="TreeGrafter"/>
</dbReference>
<sequence>MTALQYKKKDILFPNTKVKRWKSMRKNKMFMNRFARTSNLVTRHLLTMPNSRLMSSKMLIEHNDPCTNYETLAVSSPKPFVFQVELNRPQRYNAINKQMWMEIKSCFETLSTNSDCRVIILKAAGKHFTAGIDLTDMMQLGQELSEIDDVARKGIYLERLIKLYQDSLSSLENCTKPVISAVHSACVGAGIDMITASDIRYCSEDAFFSVKEVDVGMAADVGTLQRLPKAIGSQSLVRELCYTGRNFSSSEAYNCGLISKVFPNRNDLLIGALELADSIAQKSPVAVQATKQNLVYSLSRTNQEGLDHIREMNKLYLQSEDLAIGAAAQLTKGEMPAFSKL</sequence>
<evidence type="ECO:0000256" key="10">
    <source>
        <dbReference type="ARBA" id="ARBA00052809"/>
    </source>
</evidence>
<dbReference type="VEuPathDB" id="VectorBase:GPPI009024"/>
<evidence type="ECO:0000256" key="7">
    <source>
        <dbReference type="ARBA" id="ARBA00023140"/>
    </source>
</evidence>
<dbReference type="EMBL" id="JXJN01003606">
    <property type="status" value="NOT_ANNOTATED_CDS"/>
    <property type="molecule type" value="Genomic_DNA"/>
</dbReference>
<organism evidence="13 14">
    <name type="scientific">Glossina palpalis gambiensis</name>
    <dbReference type="NCBI Taxonomy" id="67801"/>
    <lineage>
        <taxon>Eukaryota</taxon>
        <taxon>Metazoa</taxon>
        <taxon>Ecdysozoa</taxon>
        <taxon>Arthropoda</taxon>
        <taxon>Hexapoda</taxon>
        <taxon>Insecta</taxon>
        <taxon>Pterygota</taxon>
        <taxon>Neoptera</taxon>
        <taxon>Endopterygota</taxon>
        <taxon>Diptera</taxon>
        <taxon>Brachycera</taxon>
        <taxon>Muscomorpha</taxon>
        <taxon>Hippoboscoidea</taxon>
        <taxon>Glossinidae</taxon>
        <taxon>Glossina</taxon>
    </lineage>
</organism>
<evidence type="ECO:0000256" key="5">
    <source>
        <dbReference type="ARBA" id="ARBA00022990"/>
    </source>
</evidence>